<keyword evidence="2" id="KW-0812">Transmembrane</keyword>
<sequence length="172" mass="19869">MSTMLLRQWVRARIPIARSAAVHQPRLSSLQSCLQRKIATESDQNPAHDIPTHSQREPTLYTPWTSPETESTYKPHPDGFTYKQDRIDDEAQRSMTDMLSDFTGSRVTAHQIAEKGFPRDASVAEMGENVFEHRKSKRERLEYREYLLTMAAFAFAFMSGLIFMKTLRKDVD</sequence>
<keyword evidence="4" id="KW-1185">Reference proteome</keyword>
<organism evidence="3 4">
    <name type="scientific">Setomelanomma holmii</name>
    <dbReference type="NCBI Taxonomy" id="210430"/>
    <lineage>
        <taxon>Eukaryota</taxon>
        <taxon>Fungi</taxon>
        <taxon>Dikarya</taxon>
        <taxon>Ascomycota</taxon>
        <taxon>Pezizomycotina</taxon>
        <taxon>Dothideomycetes</taxon>
        <taxon>Pleosporomycetidae</taxon>
        <taxon>Pleosporales</taxon>
        <taxon>Pleosporineae</taxon>
        <taxon>Phaeosphaeriaceae</taxon>
        <taxon>Setomelanomma</taxon>
    </lineage>
</organism>
<dbReference type="Proteomes" id="UP000799777">
    <property type="component" value="Unassembled WGS sequence"/>
</dbReference>
<feature type="region of interest" description="Disordered" evidence="1">
    <location>
        <begin position="41"/>
        <end position="61"/>
    </location>
</feature>
<evidence type="ECO:0000313" key="4">
    <source>
        <dbReference type="Proteomes" id="UP000799777"/>
    </source>
</evidence>
<comment type="caution">
    <text evidence="3">The sequence shown here is derived from an EMBL/GenBank/DDBJ whole genome shotgun (WGS) entry which is preliminary data.</text>
</comment>
<evidence type="ECO:0000256" key="1">
    <source>
        <dbReference type="SAM" id="MobiDB-lite"/>
    </source>
</evidence>
<name>A0A9P4H7K0_9PLEO</name>
<evidence type="ECO:0000313" key="3">
    <source>
        <dbReference type="EMBL" id="KAF2028659.1"/>
    </source>
</evidence>
<proteinExistence type="predicted"/>
<feature type="transmembrane region" description="Helical" evidence="2">
    <location>
        <begin position="146"/>
        <end position="164"/>
    </location>
</feature>
<accession>A0A9P4H7K0</accession>
<evidence type="ECO:0000256" key="2">
    <source>
        <dbReference type="SAM" id="Phobius"/>
    </source>
</evidence>
<gene>
    <name evidence="3" type="ORF">EK21DRAFT_113673</name>
</gene>
<dbReference type="AlphaFoldDB" id="A0A9P4H7K0"/>
<keyword evidence="2" id="KW-1133">Transmembrane helix</keyword>
<dbReference type="EMBL" id="ML978210">
    <property type="protein sequence ID" value="KAF2028659.1"/>
    <property type="molecule type" value="Genomic_DNA"/>
</dbReference>
<reference evidence="3" key="1">
    <citation type="journal article" date="2020" name="Stud. Mycol.">
        <title>101 Dothideomycetes genomes: a test case for predicting lifestyles and emergence of pathogens.</title>
        <authorList>
            <person name="Haridas S."/>
            <person name="Albert R."/>
            <person name="Binder M."/>
            <person name="Bloem J."/>
            <person name="Labutti K."/>
            <person name="Salamov A."/>
            <person name="Andreopoulos B."/>
            <person name="Baker S."/>
            <person name="Barry K."/>
            <person name="Bills G."/>
            <person name="Bluhm B."/>
            <person name="Cannon C."/>
            <person name="Castanera R."/>
            <person name="Culley D."/>
            <person name="Daum C."/>
            <person name="Ezra D."/>
            <person name="Gonzalez J."/>
            <person name="Henrissat B."/>
            <person name="Kuo A."/>
            <person name="Liang C."/>
            <person name="Lipzen A."/>
            <person name="Lutzoni F."/>
            <person name="Magnuson J."/>
            <person name="Mondo S."/>
            <person name="Nolan M."/>
            <person name="Ohm R."/>
            <person name="Pangilinan J."/>
            <person name="Park H.-J."/>
            <person name="Ramirez L."/>
            <person name="Alfaro M."/>
            <person name="Sun H."/>
            <person name="Tritt A."/>
            <person name="Yoshinaga Y."/>
            <person name="Zwiers L.-H."/>
            <person name="Turgeon B."/>
            <person name="Goodwin S."/>
            <person name="Spatafora J."/>
            <person name="Crous P."/>
            <person name="Grigoriev I."/>
        </authorList>
    </citation>
    <scope>NUCLEOTIDE SEQUENCE</scope>
    <source>
        <strain evidence="3">CBS 110217</strain>
    </source>
</reference>
<protein>
    <submittedName>
        <fullName evidence="3">Uncharacterized protein</fullName>
    </submittedName>
</protein>
<keyword evidence="2" id="KW-0472">Membrane</keyword>